<feature type="binding site" evidence="9">
    <location>
        <position position="61"/>
    </location>
    <ligand>
        <name>substrate</name>
    </ligand>
</feature>
<evidence type="ECO:0000256" key="10">
    <source>
        <dbReference type="RuleBase" id="RU000512"/>
    </source>
</evidence>
<dbReference type="InterPro" id="IPR013785">
    <property type="entry name" value="Aldolase_TIM"/>
</dbReference>
<evidence type="ECO:0000256" key="3">
    <source>
        <dbReference type="ARBA" id="ARBA00012321"/>
    </source>
</evidence>
<organism evidence="12 13">
    <name type="scientific">Morchella conica CCBAS932</name>
    <dbReference type="NCBI Taxonomy" id="1392247"/>
    <lineage>
        <taxon>Eukaryota</taxon>
        <taxon>Fungi</taxon>
        <taxon>Dikarya</taxon>
        <taxon>Ascomycota</taxon>
        <taxon>Pezizomycotina</taxon>
        <taxon>Pezizomycetes</taxon>
        <taxon>Pezizales</taxon>
        <taxon>Morchellaceae</taxon>
        <taxon>Morchella</taxon>
    </lineage>
</organism>
<name>A0A3N4L0G2_9PEZI</name>
<keyword evidence="6 10" id="KW-0665">Pyrimidine biosynthesis</keyword>
<gene>
    <name evidence="12" type="ORF">P167DRAFT_502200</name>
</gene>
<feature type="active site" description="For OMPdecase activity" evidence="8">
    <location>
        <position position="96"/>
    </location>
</feature>
<dbReference type="InterPro" id="IPR001754">
    <property type="entry name" value="OMPdeCOase_dom"/>
</dbReference>
<dbReference type="FunFam" id="3.20.20.70:FF:000114">
    <property type="entry name" value="Decarboxylase,orotidine phosphate"/>
    <property type="match status" value="1"/>
</dbReference>
<dbReference type="NCBIfam" id="TIGR01740">
    <property type="entry name" value="pyrF"/>
    <property type="match status" value="1"/>
</dbReference>
<sequence length="270" mass="28970">MSYTMRTYEARAETHPTEIGRRLLTIMASKKTNLCISADLTDPSQILALVDKLGPQICLVKTHIDIITFTTPSSITDFTTALSALATKHNFLIFEDRKFADIGSTVAHQYRGGVYRIASWSHITNAHTVPGPGIIAGLHSVAKEVGEPRGLLMLGEMSSEGNLGGGEYLQKTVEMARGDREFVVGFIAQGKVDGAKEGEDWIVMSPGVKLGGGGDALGQRYNTPQSVVGDKGSDVVIVGRGVIMSEDPVTDAEKYRVAAWGAYEKRVAAA</sequence>
<evidence type="ECO:0000256" key="5">
    <source>
        <dbReference type="ARBA" id="ARBA00022793"/>
    </source>
</evidence>
<feature type="domain" description="Orotidine 5'-phosphate decarboxylase" evidence="11">
    <location>
        <begin position="33"/>
        <end position="255"/>
    </location>
</feature>
<keyword evidence="5 10" id="KW-0210">Decarboxylase</keyword>
<dbReference type="InterPro" id="IPR018089">
    <property type="entry name" value="OMPdecase_AS"/>
</dbReference>
<dbReference type="Proteomes" id="UP000277580">
    <property type="component" value="Unassembled WGS sequence"/>
</dbReference>
<dbReference type="PANTHER" id="PTHR19278">
    <property type="entry name" value="OROTATE PHOSPHORIBOSYLTRANSFERASE"/>
    <property type="match status" value="1"/>
</dbReference>
<feature type="active site" description="For OMPdecase activity" evidence="8">
    <location>
        <position position="101"/>
    </location>
</feature>
<feature type="binding site" evidence="9">
    <location>
        <position position="219"/>
    </location>
    <ligand>
        <name>substrate</name>
    </ligand>
</feature>
<accession>A0A3N4L0G2</accession>
<dbReference type="SUPFAM" id="SSF51366">
    <property type="entry name" value="Ribulose-phoshate binding barrel"/>
    <property type="match status" value="1"/>
</dbReference>
<dbReference type="Gene3D" id="3.20.20.70">
    <property type="entry name" value="Aldolase class I"/>
    <property type="match status" value="1"/>
</dbReference>
<evidence type="ECO:0000256" key="2">
    <source>
        <dbReference type="ARBA" id="ARBA00011018"/>
    </source>
</evidence>
<evidence type="ECO:0000259" key="11">
    <source>
        <dbReference type="SMART" id="SM00934"/>
    </source>
</evidence>
<feature type="binding site" evidence="9">
    <location>
        <position position="39"/>
    </location>
    <ligand>
        <name>substrate</name>
    </ligand>
</feature>
<dbReference type="InterPro" id="IPR011060">
    <property type="entry name" value="RibuloseP-bd_barrel"/>
</dbReference>
<evidence type="ECO:0000256" key="4">
    <source>
        <dbReference type="ARBA" id="ARBA00021923"/>
    </source>
</evidence>
<proteinExistence type="inferred from homology"/>
<reference evidence="12 13" key="1">
    <citation type="journal article" date="2018" name="Nat. Ecol. Evol.">
        <title>Pezizomycetes genomes reveal the molecular basis of ectomycorrhizal truffle lifestyle.</title>
        <authorList>
            <person name="Murat C."/>
            <person name="Payen T."/>
            <person name="Noel B."/>
            <person name="Kuo A."/>
            <person name="Morin E."/>
            <person name="Chen J."/>
            <person name="Kohler A."/>
            <person name="Krizsan K."/>
            <person name="Balestrini R."/>
            <person name="Da Silva C."/>
            <person name="Montanini B."/>
            <person name="Hainaut M."/>
            <person name="Levati E."/>
            <person name="Barry K.W."/>
            <person name="Belfiori B."/>
            <person name="Cichocki N."/>
            <person name="Clum A."/>
            <person name="Dockter R.B."/>
            <person name="Fauchery L."/>
            <person name="Guy J."/>
            <person name="Iotti M."/>
            <person name="Le Tacon F."/>
            <person name="Lindquist E.A."/>
            <person name="Lipzen A."/>
            <person name="Malagnac F."/>
            <person name="Mello A."/>
            <person name="Molinier V."/>
            <person name="Miyauchi S."/>
            <person name="Poulain J."/>
            <person name="Riccioni C."/>
            <person name="Rubini A."/>
            <person name="Sitrit Y."/>
            <person name="Splivallo R."/>
            <person name="Traeger S."/>
            <person name="Wang M."/>
            <person name="Zifcakova L."/>
            <person name="Wipf D."/>
            <person name="Zambonelli A."/>
            <person name="Paolocci F."/>
            <person name="Nowrousian M."/>
            <person name="Ottonello S."/>
            <person name="Baldrian P."/>
            <person name="Spatafora J.W."/>
            <person name="Henrissat B."/>
            <person name="Nagy L.G."/>
            <person name="Aury J.M."/>
            <person name="Wincker P."/>
            <person name="Grigoriev I.V."/>
            <person name="Bonfante P."/>
            <person name="Martin F.M."/>
        </authorList>
    </citation>
    <scope>NUCLEOTIDE SEQUENCE [LARGE SCALE GENOMIC DNA]</scope>
    <source>
        <strain evidence="12 13">CCBAS932</strain>
    </source>
</reference>
<dbReference type="PANTHER" id="PTHR19278:SF9">
    <property type="entry name" value="URIDINE 5'-MONOPHOSPHATE SYNTHASE"/>
    <property type="match status" value="1"/>
</dbReference>
<dbReference type="UniPathway" id="UPA00070">
    <property type="reaction ID" value="UER00120"/>
</dbReference>
<comment type="pathway">
    <text evidence="1 10">Pyrimidine metabolism; UMP biosynthesis via de novo pathway; UMP from orotate: step 2/2.</text>
</comment>
<dbReference type="FunCoup" id="A0A3N4L0G2">
    <property type="interactions" value="1081"/>
</dbReference>
<feature type="binding site" evidence="9">
    <location>
        <position position="240"/>
    </location>
    <ligand>
        <name>substrate</name>
    </ligand>
</feature>
<dbReference type="AlphaFoldDB" id="A0A3N4L0G2"/>
<evidence type="ECO:0000256" key="6">
    <source>
        <dbReference type="ARBA" id="ARBA00022975"/>
    </source>
</evidence>
<feature type="binding site" evidence="9">
    <location>
        <position position="158"/>
    </location>
    <ligand>
        <name>substrate</name>
    </ligand>
</feature>
<comment type="similarity">
    <text evidence="2 10">Belongs to the OMP decarboxylase family.</text>
</comment>
<dbReference type="InParanoid" id="A0A3N4L0G2"/>
<dbReference type="CDD" id="cd04725">
    <property type="entry name" value="OMP_decarboxylase_like"/>
    <property type="match status" value="1"/>
</dbReference>
<evidence type="ECO:0000256" key="1">
    <source>
        <dbReference type="ARBA" id="ARBA00004861"/>
    </source>
</evidence>
<dbReference type="GO" id="GO:0004588">
    <property type="term" value="F:orotate phosphoribosyltransferase activity"/>
    <property type="evidence" value="ECO:0007669"/>
    <property type="project" value="TreeGrafter"/>
</dbReference>
<evidence type="ECO:0000313" key="13">
    <source>
        <dbReference type="Proteomes" id="UP000277580"/>
    </source>
</evidence>
<keyword evidence="7 10" id="KW-0456">Lyase</keyword>
<evidence type="ECO:0000256" key="7">
    <source>
        <dbReference type="ARBA" id="ARBA00023239"/>
    </source>
</evidence>
<dbReference type="STRING" id="1392247.A0A3N4L0G2"/>
<evidence type="ECO:0000256" key="9">
    <source>
        <dbReference type="PIRSR" id="PIRSR614732-2"/>
    </source>
</evidence>
<dbReference type="InterPro" id="IPR014732">
    <property type="entry name" value="OMPdecase"/>
</dbReference>
<evidence type="ECO:0000256" key="8">
    <source>
        <dbReference type="PIRSR" id="PIRSR614732-1"/>
    </source>
</evidence>
<dbReference type="SMART" id="SM00934">
    <property type="entry name" value="OMPdecase"/>
    <property type="match status" value="1"/>
</dbReference>
<comment type="catalytic activity">
    <reaction evidence="10">
        <text>orotidine 5'-phosphate + H(+) = UMP + CO2</text>
        <dbReference type="Rhea" id="RHEA:11596"/>
        <dbReference type="ChEBI" id="CHEBI:15378"/>
        <dbReference type="ChEBI" id="CHEBI:16526"/>
        <dbReference type="ChEBI" id="CHEBI:57538"/>
        <dbReference type="ChEBI" id="CHEBI:57865"/>
        <dbReference type="EC" id="4.1.1.23"/>
    </reaction>
</comment>
<dbReference type="GO" id="GO:0004590">
    <property type="term" value="F:orotidine-5'-phosphate decarboxylase activity"/>
    <property type="evidence" value="ECO:0007669"/>
    <property type="project" value="UniProtKB-EC"/>
</dbReference>
<dbReference type="Pfam" id="PF00215">
    <property type="entry name" value="OMPdecase"/>
    <property type="match status" value="1"/>
</dbReference>
<evidence type="ECO:0000313" key="12">
    <source>
        <dbReference type="EMBL" id="RPB15149.1"/>
    </source>
</evidence>
<feature type="active site" description="For OMPdecase activity" evidence="8">
    <location>
        <position position="98"/>
    </location>
</feature>
<protein>
    <recommendedName>
        <fullName evidence="4 10">Orotidine 5'-phosphate decarboxylase</fullName>
        <ecNumber evidence="3 10">4.1.1.23</ecNumber>
    </recommendedName>
</protein>
<dbReference type="GO" id="GO:0044205">
    <property type="term" value="P:'de novo' UMP biosynthetic process"/>
    <property type="evidence" value="ECO:0007669"/>
    <property type="project" value="UniProtKB-UniPathway"/>
</dbReference>
<dbReference type="EC" id="4.1.1.23" evidence="3 10"/>
<dbReference type="OrthoDB" id="10263753at2759"/>
<dbReference type="PROSITE" id="PS00156">
    <property type="entry name" value="OMPDECASE"/>
    <property type="match status" value="1"/>
</dbReference>
<feature type="binding site" evidence="9">
    <location>
        <position position="239"/>
    </location>
    <ligand>
        <name>substrate</name>
    </ligand>
</feature>
<dbReference type="EMBL" id="ML119114">
    <property type="protein sequence ID" value="RPB15149.1"/>
    <property type="molecule type" value="Genomic_DNA"/>
</dbReference>
<keyword evidence="13" id="KW-1185">Reference proteome</keyword>
<dbReference type="GO" id="GO:0006207">
    <property type="term" value="P:'de novo' pyrimidine nucleobase biosynthetic process"/>
    <property type="evidence" value="ECO:0007669"/>
    <property type="project" value="InterPro"/>
</dbReference>